<dbReference type="Pfam" id="PF00083">
    <property type="entry name" value="Sugar_tr"/>
    <property type="match status" value="1"/>
</dbReference>
<dbReference type="PANTHER" id="PTHR48022:SF3">
    <property type="entry name" value="HEXOSE TRANSPORTER PROTEIN (AFU_ORTHOLOGUE AFUA_8G04480)-RELATED"/>
    <property type="match status" value="1"/>
</dbReference>
<evidence type="ECO:0000259" key="7">
    <source>
        <dbReference type="PROSITE" id="PS50850"/>
    </source>
</evidence>
<evidence type="ECO:0000256" key="3">
    <source>
        <dbReference type="ARBA" id="ARBA00022692"/>
    </source>
</evidence>
<dbReference type="GO" id="GO:0005351">
    <property type="term" value="F:carbohydrate:proton symporter activity"/>
    <property type="evidence" value="ECO:0007669"/>
    <property type="project" value="TreeGrafter"/>
</dbReference>
<keyword evidence="4 6" id="KW-1133">Transmembrane helix</keyword>
<feature type="transmembrane region" description="Helical" evidence="6">
    <location>
        <begin position="109"/>
        <end position="127"/>
    </location>
</feature>
<evidence type="ECO:0000313" key="9">
    <source>
        <dbReference type="Proteomes" id="UP000754883"/>
    </source>
</evidence>
<proteinExistence type="inferred from homology"/>
<keyword evidence="5 6" id="KW-0472">Membrane</keyword>
<evidence type="ECO:0000256" key="1">
    <source>
        <dbReference type="ARBA" id="ARBA00004141"/>
    </source>
</evidence>
<feature type="transmembrane region" description="Helical" evidence="6">
    <location>
        <begin position="456"/>
        <end position="475"/>
    </location>
</feature>
<feature type="transmembrane region" description="Helical" evidence="6">
    <location>
        <begin position="426"/>
        <end position="444"/>
    </location>
</feature>
<dbReference type="PANTHER" id="PTHR48022">
    <property type="entry name" value="PLASTIDIC GLUCOSE TRANSPORTER 4"/>
    <property type="match status" value="1"/>
</dbReference>
<dbReference type="PROSITE" id="PS00216">
    <property type="entry name" value="SUGAR_TRANSPORT_1"/>
    <property type="match status" value="1"/>
</dbReference>
<dbReference type="FunFam" id="1.20.1250.20:FF:000117">
    <property type="entry name" value="MFS hexose transporter"/>
    <property type="match status" value="1"/>
</dbReference>
<sequence length="518" mass="57822">MRLLRKMTAADVVGPDLAAVLPAEQKPWYKVPHLIKLNLLLLIPLMSSAAIGYDGSMMNGLQTLPQWKEHFDNPKGALLGAMNAVYPAGKIVALPLVTYLNDRFGRKRTIALGMLFCLAFPFMQGMADNVSTFVASRAIMGFVTSFMSLPSPILVSELAYPTHRGKVTALYNTSFYLGGIIAAWCTFGTFKLASAWSWRIPSIIQGAMPFIQFTFVYFLPESPRWLVAKGQKSEARAFLVKYHAGGDENSPLVDFELSEIEDALTFEADTLSQYSWMDLIRTPANRKRLLITFIIGWFAQWNGVGMISYYLALILDTIGIKEAKDQTLINGILNICAWICAVFGGALMIDRLGRRTLWLTATGGMLTCYIIWTSLTATFIKTNDQNIGRVVVGFVFLTNCCYALAWSPLLHAYVVEIWPYTLRSRGVSALYIFTFVALVFANQVNPIAMAAIGWKYYIMFCCILASLFVSIWFLFPETKGRALEEIGAVFGDKIPNLDEENVKDKEGTRVTEIEKRAG</sequence>
<evidence type="ECO:0000256" key="4">
    <source>
        <dbReference type="ARBA" id="ARBA00022989"/>
    </source>
</evidence>
<dbReference type="GO" id="GO:0016020">
    <property type="term" value="C:membrane"/>
    <property type="evidence" value="ECO:0007669"/>
    <property type="project" value="UniProtKB-SubCell"/>
</dbReference>
<gene>
    <name evidence="8" type="ORF">CBYS24578_00009815</name>
</gene>
<keyword evidence="3 6" id="KW-0812">Transmembrane</keyword>
<dbReference type="PROSITE" id="PS50850">
    <property type="entry name" value="MFS"/>
    <property type="match status" value="1"/>
</dbReference>
<feature type="domain" description="Major facilitator superfamily (MFS) profile" evidence="7">
    <location>
        <begin position="40"/>
        <end position="479"/>
    </location>
</feature>
<reference evidence="8" key="1">
    <citation type="submission" date="2021-10" db="EMBL/GenBank/DDBJ databases">
        <authorList>
            <person name="Piombo E."/>
        </authorList>
    </citation>
    <scope>NUCLEOTIDE SEQUENCE</scope>
</reference>
<comment type="similarity">
    <text evidence="2">Belongs to the major facilitator superfamily. Sugar transporter (TC 2.A.1.1) family.</text>
</comment>
<dbReference type="OrthoDB" id="6133115at2759"/>
<dbReference type="InterPro" id="IPR036259">
    <property type="entry name" value="MFS_trans_sf"/>
</dbReference>
<dbReference type="Proteomes" id="UP000754883">
    <property type="component" value="Unassembled WGS sequence"/>
</dbReference>
<evidence type="ECO:0000256" key="5">
    <source>
        <dbReference type="ARBA" id="ARBA00023136"/>
    </source>
</evidence>
<comment type="caution">
    <text evidence="8">The sequence shown here is derived from an EMBL/GenBank/DDBJ whole genome shotgun (WGS) entry which is preliminary data.</text>
</comment>
<feature type="transmembrane region" description="Helical" evidence="6">
    <location>
        <begin position="139"/>
        <end position="160"/>
    </location>
</feature>
<dbReference type="InterPro" id="IPR005829">
    <property type="entry name" value="Sugar_transporter_CS"/>
</dbReference>
<feature type="transmembrane region" description="Helical" evidence="6">
    <location>
        <begin position="356"/>
        <end position="380"/>
    </location>
</feature>
<keyword evidence="9" id="KW-1185">Reference proteome</keyword>
<evidence type="ECO:0000256" key="2">
    <source>
        <dbReference type="ARBA" id="ARBA00010992"/>
    </source>
</evidence>
<organism evidence="8 9">
    <name type="scientific">Clonostachys byssicola</name>
    <dbReference type="NCBI Taxonomy" id="160290"/>
    <lineage>
        <taxon>Eukaryota</taxon>
        <taxon>Fungi</taxon>
        <taxon>Dikarya</taxon>
        <taxon>Ascomycota</taxon>
        <taxon>Pezizomycotina</taxon>
        <taxon>Sordariomycetes</taxon>
        <taxon>Hypocreomycetidae</taxon>
        <taxon>Hypocreales</taxon>
        <taxon>Bionectriaceae</taxon>
        <taxon>Clonostachys</taxon>
    </lineage>
</organism>
<comment type="subcellular location">
    <subcellularLocation>
        <location evidence="1">Membrane</location>
        <topology evidence="1">Multi-pass membrane protein</topology>
    </subcellularLocation>
</comment>
<feature type="transmembrane region" description="Helical" evidence="6">
    <location>
        <begin position="196"/>
        <end position="219"/>
    </location>
</feature>
<feature type="transmembrane region" description="Helical" evidence="6">
    <location>
        <begin position="169"/>
        <end position="190"/>
    </location>
</feature>
<name>A0A9N9UXT4_9HYPO</name>
<feature type="transmembrane region" description="Helical" evidence="6">
    <location>
        <begin position="76"/>
        <end position="97"/>
    </location>
</feature>
<evidence type="ECO:0000256" key="6">
    <source>
        <dbReference type="SAM" id="Phobius"/>
    </source>
</evidence>
<dbReference type="EMBL" id="CABFNO020001565">
    <property type="protein sequence ID" value="CAH0003802.1"/>
    <property type="molecule type" value="Genomic_DNA"/>
</dbReference>
<feature type="transmembrane region" description="Helical" evidence="6">
    <location>
        <begin position="331"/>
        <end position="349"/>
    </location>
</feature>
<dbReference type="SUPFAM" id="SSF103473">
    <property type="entry name" value="MFS general substrate transporter"/>
    <property type="match status" value="1"/>
</dbReference>
<dbReference type="AlphaFoldDB" id="A0A9N9UXT4"/>
<dbReference type="Gene3D" id="1.20.1250.20">
    <property type="entry name" value="MFS general substrate transporter like domains"/>
    <property type="match status" value="1"/>
</dbReference>
<protein>
    <recommendedName>
        <fullName evidence="7">Major facilitator superfamily (MFS) profile domain-containing protein</fullName>
    </recommendedName>
</protein>
<dbReference type="InterPro" id="IPR050360">
    <property type="entry name" value="MFS_Sugar_Transporters"/>
</dbReference>
<evidence type="ECO:0000313" key="8">
    <source>
        <dbReference type="EMBL" id="CAH0003802.1"/>
    </source>
</evidence>
<feature type="transmembrane region" description="Helical" evidence="6">
    <location>
        <begin position="392"/>
        <end position="414"/>
    </location>
</feature>
<accession>A0A9N9UXT4</accession>
<feature type="transmembrane region" description="Helical" evidence="6">
    <location>
        <begin position="289"/>
        <end position="311"/>
    </location>
</feature>
<feature type="transmembrane region" description="Helical" evidence="6">
    <location>
        <begin position="37"/>
        <end position="56"/>
    </location>
</feature>
<dbReference type="InterPro" id="IPR005828">
    <property type="entry name" value="MFS_sugar_transport-like"/>
</dbReference>
<dbReference type="InterPro" id="IPR020846">
    <property type="entry name" value="MFS_dom"/>
</dbReference>